<feature type="transmembrane region" description="Helical" evidence="1">
    <location>
        <begin position="46"/>
        <end position="66"/>
    </location>
</feature>
<keyword evidence="1" id="KW-0812">Transmembrane</keyword>
<evidence type="ECO:0000313" key="2">
    <source>
        <dbReference type="EMBL" id="KXZ40842.1"/>
    </source>
</evidence>
<keyword evidence="1" id="KW-0472">Membrane</keyword>
<sequence>MDPNPDPDATALDERTVRSLMVWCDRGASWWAALAFRKTFVEHRAIAMPLISFGRVLLFQLCWFYILCAWSWGGDDAPRWLWGVALVHYGGTCLLWTLQVVAGWAAWLGGSAAKRGRRGVGRLWALH</sequence>
<keyword evidence="1" id="KW-1133">Transmembrane helix</keyword>
<evidence type="ECO:0000256" key="1">
    <source>
        <dbReference type="SAM" id="Phobius"/>
    </source>
</evidence>
<organism evidence="2 3">
    <name type="scientific">Gonium pectorale</name>
    <name type="common">Green alga</name>
    <dbReference type="NCBI Taxonomy" id="33097"/>
    <lineage>
        <taxon>Eukaryota</taxon>
        <taxon>Viridiplantae</taxon>
        <taxon>Chlorophyta</taxon>
        <taxon>core chlorophytes</taxon>
        <taxon>Chlorophyceae</taxon>
        <taxon>CS clade</taxon>
        <taxon>Chlamydomonadales</taxon>
        <taxon>Volvocaceae</taxon>
        <taxon>Gonium</taxon>
    </lineage>
</organism>
<accession>A0A150FTA2</accession>
<dbReference type="Proteomes" id="UP000075714">
    <property type="component" value="Unassembled WGS sequence"/>
</dbReference>
<keyword evidence="3" id="KW-1185">Reference proteome</keyword>
<comment type="caution">
    <text evidence="2">The sequence shown here is derived from an EMBL/GenBank/DDBJ whole genome shotgun (WGS) entry which is preliminary data.</text>
</comment>
<gene>
    <name evidence="2" type="ORF">GPECTOR_1956g997</name>
</gene>
<dbReference type="AlphaFoldDB" id="A0A150FTA2"/>
<reference evidence="3" key="1">
    <citation type="journal article" date="2016" name="Nat. Commun.">
        <title>The Gonium pectorale genome demonstrates co-option of cell cycle regulation during the evolution of multicellularity.</title>
        <authorList>
            <person name="Hanschen E.R."/>
            <person name="Marriage T.N."/>
            <person name="Ferris P.J."/>
            <person name="Hamaji T."/>
            <person name="Toyoda A."/>
            <person name="Fujiyama A."/>
            <person name="Neme R."/>
            <person name="Noguchi H."/>
            <person name="Minakuchi Y."/>
            <person name="Suzuki M."/>
            <person name="Kawai-Toyooka H."/>
            <person name="Smith D.R."/>
            <person name="Sparks H."/>
            <person name="Anderson J."/>
            <person name="Bakaric R."/>
            <person name="Luria V."/>
            <person name="Karger A."/>
            <person name="Kirschner M.W."/>
            <person name="Durand P.M."/>
            <person name="Michod R.E."/>
            <person name="Nozaki H."/>
            <person name="Olson B.J."/>
        </authorList>
    </citation>
    <scope>NUCLEOTIDE SEQUENCE [LARGE SCALE GENOMIC DNA]</scope>
    <source>
        <strain evidence="3">NIES-2863</strain>
    </source>
</reference>
<evidence type="ECO:0000313" key="3">
    <source>
        <dbReference type="Proteomes" id="UP000075714"/>
    </source>
</evidence>
<proteinExistence type="predicted"/>
<feature type="transmembrane region" description="Helical" evidence="1">
    <location>
        <begin position="86"/>
        <end position="108"/>
    </location>
</feature>
<dbReference type="EMBL" id="LSYV01001947">
    <property type="protein sequence ID" value="KXZ40842.1"/>
    <property type="molecule type" value="Genomic_DNA"/>
</dbReference>
<name>A0A150FTA2_GONPE</name>
<protein>
    <submittedName>
        <fullName evidence="2">Uncharacterized protein</fullName>
    </submittedName>
</protein>